<dbReference type="SMART" id="SM00415">
    <property type="entry name" value="HSF"/>
    <property type="match status" value="1"/>
</dbReference>
<dbReference type="SUPFAM" id="SSF46785">
    <property type="entry name" value="Winged helix' DNA-binding domain"/>
    <property type="match status" value="1"/>
</dbReference>
<dbReference type="FunFam" id="1.10.10.10:FF:000037">
    <property type="entry name" value="Heat stress transcription factor B-4"/>
    <property type="match status" value="1"/>
</dbReference>
<gene>
    <name evidence="12" type="ORF">MKW98_017316</name>
</gene>
<evidence type="ECO:0000256" key="4">
    <source>
        <dbReference type="ARBA" id="ARBA00023015"/>
    </source>
</evidence>
<dbReference type="EMBL" id="JAJJMB010008951">
    <property type="protein sequence ID" value="KAI3918868.1"/>
    <property type="molecule type" value="Genomic_DNA"/>
</dbReference>
<comment type="similarity">
    <text evidence="9">Belongs to the HSF family.</text>
</comment>
<evidence type="ECO:0000256" key="6">
    <source>
        <dbReference type="ARBA" id="ARBA00023125"/>
    </source>
</evidence>
<keyword evidence="3" id="KW-0597">Phosphoprotein</keyword>
<evidence type="ECO:0000259" key="11">
    <source>
        <dbReference type="SMART" id="SM00415"/>
    </source>
</evidence>
<dbReference type="GO" id="GO:0000978">
    <property type="term" value="F:RNA polymerase II cis-regulatory region sequence-specific DNA binding"/>
    <property type="evidence" value="ECO:0007669"/>
    <property type="project" value="TreeGrafter"/>
</dbReference>
<keyword evidence="5" id="KW-0346">Stress response</keyword>
<dbReference type="PRINTS" id="PR00056">
    <property type="entry name" value="HSFDOMAIN"/>
</dbReference>
<keyword evidence="7" id="KW-0804">Transcription</keyword>
<evidence type="ECO:0000256" key="1">
    <source>
        <dbReference type="ARBA" id="ARBA00004123"/>
    </source>
</evidence>
<evidence type="ECO:0000256" key="8">
    <source>
        <dbReference type="ARBA" id="ARBA00023242"/>
    </source>
</evidence>
<evidence type="ECO:0000256" key="3">
    <source>
        <dbReference type="ARBA" id="ARBA00022553"/>
    </source>
</evidence>
<reference evidence="12" key="1">
    <citation type="submission" date="2022-04" db="EMBL/GenBank/DDBJ databases">
        <title>A functionally conserved STORR gene fusion in Papaver species that diverged 16.8 million years ago.</title>
        <authorList>
            <person name="Catania T."/>
        </authorList>
    </citation>
    <scope>NUCLEOTIDE SEQUENCE</scope>
    <source>
        <strain evidence="12">S-188037</strain>
    </source>
</reference>
<dbReference type="GO" id="GO:0006357">
    <property type="term" value="P:regulation of transcription by RNA polymerase II"/>
    <property type="evidence" value="ECO:0007669"/>
    <property type="project" value="TreeGrafter"/>
</dbReference>
<keyword evidence="4" id="KW-0805">Transcription regulation</keyword>
<dbReference type="InterPro" id="IPR000232">
    <property type="entry name" value="HSF_DNA-bd"/>
</dbReference>
<evidence type="ECO:0000256" key="2">
    <source>
        <dbReference type="ARBA" id="ARBA00011233"/>
    </source>
</evidence>
<dbReference type="GO" id="GO:0034605">
    <property type="term" value="P:cellular response to heat"/>
    <property type="evidence" value="ECO:0007669"/>
    <property type="project" value="TreeGrafter"/>
</dbReference>
<dbReference type="Gene3D" id="1.10.10.10">
    <property type="entry name" value="Winged helix-like DNA-binding domain superfamily/Winged helix DNA-binding domain"/>
    <property type="match status" value="1"/>
</dbReference>
<protein>
    <recommendedName>
        <fullName evidence="11">HSF-type DNA-binding domain-containing protein</fullName>
    </recommendedName>
</protein>
<dbReference type="PANTHER" id="PTHR10015:SF322">
    <property type="entry name" value="HEAT STRESS TRANSCRIPTION FACTOR A-7A"/>
    <property type="match status" value="1"/>
</dbReference>
<comment type="subunit">
    <text evidence="2">Homotrimer.</text>
</comment>
<dbReference type="GO" id="GO:0005634">
    <property type="term" value="C:nucleus"/>
    <property type="evidence" value="ECO:0007669"/>
    <property type="project" value="UniProtKB-SubCell"/>
</dbReference>
<feature type="region of interest" description="Disordered" evidence="10">
    <location>
        <begin position="101"/>
        <end position="131"/>
    </location>
</feature>
<dbReference type="InterPro" id="IPR036390">
    <property type="entry name" value="WH_DNA-bd_sf"/>
</dbReference>
<keyword evidence="8" id="KW-0539">Nucleus</keyword>
<feature type="domain" description="HSF-type DNA-binding" evidence="11">
    <location>
        <begin position="3"/>
        <end position="97"/>
    </location>
</feature>
<evidence type="ECO:0000256" key="9">
    <source>
        <dbReference type="RuleBase" id="RU004020"/>
    </source>
</evidence>
<comment type="subcellular location">
    <subcellularLocation>
        <location evidence="1">Nucleus</location>
    </subcellularLocation>
</comment>
<evidence type="ECO:0000256" key="10">
    <source>
        <dbReference type="SAM" id="MobiDB-lite"/>
    </source>
</evidence>
<accession>A0AAD4SRM7</accession>
<dbReference type="Pfam" id="PF00447">
    <property type="entry name" value="HSF_DNA-bind"/>
    <property type="match status" value="1"/>
</dbReference>
<dbReference type="PANTHER" id="PTHR10015">
    <property type="entry name" value="HEAT SHOCK TRANSCRIPTION FACTOR"/>
    <property type="match status" value="1"/>
</dbReference>
<organism evidence="12 13">
    <name type="scientific">Papaver atlanticum</name>
    <dbReference type="NCBI Taxonomy" id="357466"/>
    <lineage>
        <taxon>Eukaryota</taxon>
        <taxon>Viridiplantae</taxon>
        <taxon>Streptophyta</taxon>
        <taxon>Embryophyta</taxon>
        <taxon>Tracheophyta</taxon>
        <taxon>Spermatophyta</taxon>
        <taxon>Magnoliopsida</taxon>
        <taxon>Ranunculales</taxon>
        <taxon>Papaveraceae</taxon>
        <taxon>Papaveroideae</taxon>
        <taxon>Papaver</taxon>
    </lineage>
</organism>
<dbReference type="AlphaFoldDB" id="A0AAD4SRM7"/>
<dbReference type="GO" id="GO:0003700">
    <property type="term" value="F:DNA-binding transcription factor activity"/>
    <property type="evidence" value="ECO:0007669"/>
    <property type="project" value="InterPro"/>
</dbReference>
<dbReference type="InterPro" id="IPR036388">
    <property type="entry name" value="WH-like_DNA-bd_sf"/>
</dbReference>
<evidence type="ECO:0000256" key="7">
    <source>
        <dbReference type="ARBA" id="ARBA00023163"/>
    </source>
</evidence>
<keyword evidence="6" id="KW-0238">DNA-binding</keyword>
<evidence type="ECO:0000256" key="5">
    <source>
        <dbReference type="ARBA" id="ARBA00023016"/>
    </source>
</evidence>
<sequence>MGFPSQFIRKTYEMVDDPSTDSIVSWSQNCNNSFVVWNHRDLEKHVLPKYFRHNNFSSFIRQLNVYGFSKVDPERWEFAHEVFQKGQKHLLKNIKRRKPSSYTSALNHQQHPQGISSSNGSTETEEKESLKDNKNKLIKELVKLRQEQQNMRQCFQFIEQRLDLMEQILQQQFHGMDIRIRYMEHKFSEIWNSREICKT</sequence>
<keyword evidence="13" id="KW-1185">Reference proteome</keyword>
<proteinExistence type="inferred from homology"/>
<evidence type="ECO:0000313" key="12">
    <source>
        <dbReference type="EMBL" id="KAI3918868.1"/>
    </source>
</evidence>
<evidence type="ECO:0000313" key="13">
    <source>
        <dbReference type="Proteomes" id="UP001202328"/>
    </source>
</evidence>
<name>A0AAD4SRM7_9MAGN</name>
<comment type="caution">
    <text evidence="12">The sequence shown here is derived from an EMBL/GenBank/DDBJ whole genome shotgun (WGS) entry which is preliminary data.</text>
</comment>
<dbReference type="Proteomes" id="UP001202328">
    <property type="component" value="Unassembled WGS sequence"/>
</dbReference>
<feature type="compositionally biased region" description="Polar residues" evidence="10">
    <location>
        <begin position="101"/>
        <end position="122"/>
    </location>
</feature>